<keyword evidence="3" id="KW-0620">Polyamine biosynthesis</keyword>
<evidence type="ECO:0000259" key="6">
    <source>
        <dbReference type="PROSITE" id="PS50030"/>
    </source>
</evidence>
<dbReference type="EMBL" id="JAHRHY010000003">
    <property type="protein sequence ID" value="KAG9070927.1"/>
    <property type="molecule type" value="Genomic_DNA"/>
</dbReference>
<evidence type="ECO:0000313" key="9">
    <source>
        <dbReference type="EMBL" id="KAG9070927.1"/>
    </source>
</evidence>
<proteinExistence type="inferred from homology"/>
<dbReference type="CDD" id="cd17039">
    <property type="entry name" value="Ubl_ubiquitin_like"/>
    <property type="match status" value="1"/>
</dbReference>
<dbReference type="PROSITE" id="PS50053">
    <property type="entry name" value="UBIQUITIN_2"/>
    <property type="match status" value="1"/>
</dbReference>
<dbReference type="InterPro" id="IPR029063">
    <property type="entry name" value="SAM-dependent_MTases_sf"/>
</dbReference>
<dbReference type="InterPro" id="IPR015940">
    <property type="entry name" value="UBA"/>
</dbReference>
<evidence type="ECO:0000313" key="10">
    <source>
        <dbReference type="Proteomes" id="UP000707451"/>
    </source>
</evidence>
<evidence type="ECO:0000256" key="3">
    <source>
        <dbReference type="PROSITE-ProRule" id="PRU00354"/>
    </source>
</evidence>
<dbReference type="OrthoDB" id="2016285at2759"/>
<dbReference type="InterPro" id="IPR009060">
    <property type="entry name" value="UBA-like_sf"/>
</dbReference>
<evidence type="ECO:0000256" key="1">
    <source>
        <dbReference type="ARBA" id="ARBA00007867"/>
    </source>
</evidence>
<keyword evidence="5" id="KW-0472">Membrane</keyword>
<evidence type="ECO:0000256" key="5">
    <source>
        <dbReference type="SAM" id="Phobius"/>
    </source>
</evidence>
<dbReference type="SUPFAM" id="SSF53335">
    <property type="entry name" value="S-adenosyl-L-methionine-dependent methyltransferases"/>
    <property type="match status" value="1"/>
</dbReference>
<organism evidence="9 10">
    <name type="scientific">Linnemannia hyalina</name>
    <dbReference type="NCBI Taxonomy" id="64524"/>
    <lineage>
        <taxon>Eukaryota</taxon>
        <taxon>Fungi</taxon>
        <taxon>Fungi incertae sedis</taxon>
        <taxon>Mucoromycota</taxon>
        <taxon>Mortierellomycotina</taxon>
        <taxon>Mortierellomycetes</taxon>
        <taxon>Mortierellales</taxon>
        <taxon>Mortierellaceae</taxon>
        <taxon>Linnemannia</taxon>
    </lineage>
</organism>
<feature type="domain" description="PABS" evidence="8">
    <location>
        <begin position="492"/>
        <end position="625"/>
    </location>
</feature>
<keyword evidence="5" id="KW-0812">Transmembrane</keyword>
<dbReference type="SUPFAM" id="SSF54236">
    <property type="entry name" value="Ubiquitin-like"/>
    <property type="match status" value="1"/>
</dbReference>
<dbReference type="SMART" id="SM00727">
    <property type="entry name" value="STI1"/>
    <property type="match status" value="2"/>
</dbReference>
<dbReference type="InterPro" id="IPR029071">
    <property type="entry name" value="Ubiquitin-like_domsf"/>
</dbReference>
<feature type="transmembrane region" description="Helical" evidence="5">
    <location>
        <begin position="98"/>
        <end position="122"/>
    </location>
</feature>
<dbReference type="GO" id="GO:0006596">
    <property type="term" value="P:polyamine biosynthetic process"/>
    <property type="evidence" value="ECO:0007669"/>
    <property type="project" value="UniProtKB-UniRule"/>
</dbReference>
<feature type="compositionally biased region" description="Low complexity" evidence="4">
    <location>
        <begin position="12"/>
        <end position="80"/>
    </location>
</feature>
<dbReference type="InterPro" id="IPR000626">
    <property type="entry name" value="Ubiquitin-like_dom"/>
</dbReference>
<feature type="transmembrane region" description="Helical" evidence="5">
    <location>
        <begin position="253"/>
        <end position="273"/>
    </location>
</feature>
<keyword evidence="5" id="KW-1133">Transmembrane helix</keyword>
<accession>A0A9P7Y2F4</accession>
<evidence type="ECO:0000256" key="4">
    <source>
        <dbReference type="SAM" id="MobiDB-lite"/>
    </source>
</evidence>
<dbReference type="SMART" id="SM00213">
    <property type="entry name" value="UBQ"/>
    <property type="match status" value="1"/>
</dbReference>
<feature type="transmembrane region" description="Helical" evidence="5">
    <location>
        <begin position="280"/>
        <end position="300"/>
    </location>
</feature>
<feature type="domain" description="Ubiquitin-like" evidence="7">
    <location>
        <begin position="716"/>
        <end position="771"/>
    </location>
</feature>
<feature type="domain" description="UBA" evidence="6">
    <location>
        <begin position="989"/>
        <end position="1034"/>
    </location>
</feature>
<keyword evidence="10" id="KW-1185">Reference proteome</keyword>
<feature type="region of interest" description="Disordered" evidence="4">
    <location>
        <begin position="1"/>
        <end position="89"/>
    </location>
</feature>
<dbReference type="GO" id="GO:0005829">
    <property type="term" value="C:cytosol"/>
    <property type="evidence" value="ECO:0007669"/>
    <property type="project" value="TreeGrafter"/>
</dbReference>
<dbReference type="GO" id="GO:0006511">
    <property type="term" value="P:ubiquitin-dependent protein catabolic process"/>
    <property type="evidence" value="ECO:0007669"/>
    <property type="project" value="TreeGrafter"/>
</dbReference>
<dbReference type="SMART" id="SM00165">
    <property type="entry name" value="UBA"/>
    <property type="match status" value="1"/>
</dbReference>
<dbReference type="Gene3D" id="3.40.50.150">
    <property type="entry name" value="Vaccinia Virus protein VP39"/>
    <property type="match status" value="1"/>
</dbReference>
<dbReference type="AlphaFoldDB" id="A0A9P7Y2F4"/>
<dbReference type="Pfam" id="PF00240">
    <property type="entry name" value="ubiquitin"/>
    <property type="match status" value="1"/>
</dbReference>
<comment type="caution">
    <text evidence="9">The sequence shown here is derived from an EMBL/GenBank/DDBJ whole genome shotgun (WGS) entry which is preliminary data.</text>
</comment>
<protein>
    <submittedName>
        <fullName evidence="9">Uncharacterized protein</fullName>
    </submittedName>
</protein>
<dbReference type="Pfam" id="PF01564">
    <property type="entry name" value="Spermine_synth"/>
    <property type="match status" value="1"/>
</dbReference>
<comment type="similarity">
    <text evidence="1">Belongs to the spermidine/spermine synthase family.</text>
</comment>
<feature type="transmembrane region" description="Helical" evidence="5">
    <location>
        <begin position="142"/>
        <end position="163"/>
    </location>
</feature>
<dbReference type="Gene3D" id="3.10.20.90">
    <property type="entry name" value="Phosphatidylinositol 3-kinase Catalytic Subunit, Chain A, domain 1"/>
    <property type="match status" value="1"/>
</dbReference>
<dbReference type="InterPro" id="IPR006636">
    <property type="entry name" value="STI1_HS-bd"/>
</dbReference>
<dbReference type="InterPro" id="IPR030374">
    <property type="entry name" value="PABS"/>
</dbReference>
<dbReference type="PANTHER" id="PTHR10677:SF3">
    <property type="entry name" value="FI07626P-RELATED"/>
    <property type="match status" value="1"/>
</dbReference>
<reference evidence="9" key="1">
    <citation type="submission" date="2021-06" db="EMBL/GenBank/DDBJ databases">
        <title>Genome Sequence of Mortierella hyaline Strain SCG-10, a Cold-Adapted, Nitrate-Reducing Fungus Isolated from Soil in Minnesota, USA.</title>
        <authorList>
            <person name="Aldossari N."/>
        </authorList>
    </citation>
    <scope>NUCLEOTIDE SEQUENCE</scope>
    <source>
        <strain evidence="9">SCG-10</strain>
    </source>
</reference>
<dbReference type="Proteomes" id="UP000707451">
    <property type="component" value="Unassembled WGS sequence"/>
</dbReference>
<dbReference type="CDD" id="cd14399">
    <property type="entry name" value="UBA_PLICs"/>
    <property type="match status" value="1"/>
</dbReference>
<name>A0A9P7Y2F4_9FUNG</name>
<dbReference type="GO" id="GO:0016740">
    <property type="term" value="F:transferase activity"/>
    <property type="evidence" value="ECO:0007669"/>
    <property type="project" value="UniProtKB-UniRule"/>
</dbReference>
<dbReference type="PANTHER" id="PTHR10677">
    <property type="entry name" value="UBIQUILIN"/>
    <property type="match status" value="1"/>
</dbReference>
<evidence type="ECO:0000259" key="7">
    <source>
        <dbReference type="PROSITE" id="PS50053"/>
    </source>
</evidence>
<keyword evidence="2 3" id="KW-0808">Transferase</keyword>
<sequence length="1035" mass="111754">MKQRKRPAPVLGSSNGNESNNSNGQGPDSASAFSSSTAFHTSTSTSSSSTSSTAPSSKTTVKNDTTTTTTTTKSKTSSNKADAKAGQKPAAVHSQTMLLELLVTVTRSSLVIVTPLVAGMILRVAPTMMEPIYGSIFIEEGFLEYSLASVIVGVVLAMIYTFLLNKRAASATAVPSTSIAAGNTHLTVEDRLAAEATTAGLRKDAGLRRGIVSSLDLCGLVLASAFLTTHVMFKHSGEFGPWRGPHLTQFVLAYPLLALLGFANTLACVLRSYERVHIRTWISCVLIQVGAILGLTLVVFQMAPQGQSCPRVYSSAILVAVISSLHKLLAFIHGEVALPDERLESSRRKPQTASSRASLAVSFIPLVLVLALTAQNVTRNPQCQASVVKAHNAVNGNYTILARNESVTGWISVVDENISRRNDLHIRVMRAGHSLIGGMYAETGDSIFGSFYIPEAVRLIKNREKGHQETVLQIGLGVGIASGSLIQHGLLVDIVEIDPAVVDYATEYFDWPAPHEKFIQDGRQFIRNAPEGKYDYVIHDVFTGGGVPPSLFSLEALHDIQRIMKPDGVLAMNMVGSEHPIKAQALNSVRRTLHTAFKHVVAFKESPDDDDDYQNIVFFAAQFPIEFDQYEPPPFPTQEEMDFWKKQHQEGGHNGHALRPSDMRDWILSSFQDWPLKTPYDPSKGELILDRNNTLNGMQRLGAEDHWHAMHNIYPITLSLTDTVLHLKERVALASNTASDRMRLVFSGRVLKDTHSIESCNLTHGNVVHMVRSPAATKTTTAMAAASAAVGAQRPIPFSSSPAFSVAAPFAIPDSRQQPAGTFGTRTGFTSTTPTTPNPTAAHPTNAQTGFGYGVGNGQRGQGMEGADVMSQMMQDPTFAQFMSSMLQNPQILESMVATNPMLQAMLGPDMRHILRSPQFQQMVASPDALSQVAQMSTQMNSSGSNVGARPTSPINATAASLPTTVPSPTMMPHGMAGMRLPSSLIAANAPEKRFQVQLQQLSEMGFWDPTKNMRALQVTGGDVNSAIEILCSGV</sequence>
<dbReference type="PROSITE" id="PS50030">
    <property type="entry name" value="UBA"/>
    <property type="match status" value="1"/>
</dbReference>
<evidence type="ECO:0000256" key="2">
    <source>
        <dbReference type="ARBA" id="ARBA00022679"/>
    </source>
</evidence>
<gene>
    <name evidence="9" type="ORF">KI688_008470</name>
</gene>
<dbReference type="GO" id="GO:0031593">
    <property type="term" value="F:polyubiquitin modification-dependent protein binding"/>
    <property type="evidence" value="ECO:0007669"/>
    <property type="project" value="TreeGrafter"/>
</dbReference>
<feature type="active site" description="Proton acceptor" evidence="3">
    <location>
        <position position="540"/>
    </location>
</feature>
<dbReference type="PROSITE" id="PS51006">
    <property type="entry name" value="PABS_2"/>
    <property type="match status" value="1"/>
</dbReference>
<dbReference type="Gene3D" id="1.10.8.10">
    <property type="entry name" value="DNA helicase RuvA subunit, C-terminal domain"/>
    <property type="match status" value="1"/>
</dbReference>
<dbReference type="NCBIfam" id="NF037959">
    <property type="entry name" value="MFS_SpdSyn"/>
    <property type="match status" value="1"/>
</dbReference>
<dbReference type="SUPFAM" id="SSF46934">
    <property type="entry name" value="UBA-like"/>
    <property type="match status" value="1"/>
</dbReference>
<feature type="transmembrane region" description="Helical" evidence="5">
    <location>
        <begin position="211"/>
        <end position="233"/>
    </location>
</feature>
<evidence type="ECO:0000259" key="8">
    <source>
        <dbReference type="PROSITE" id="PS51006"/>
    </source>
</evidence>
<dbReference type="InterPro" id="IPR015496">
    <property type="entry name" value="Ubiquilin"/>
</dbReference>